<dbReference type="PANTHER" id="PTHR31870:SF2">
    <property type="entry name" value="CHROMOSOME 11 OPEN READING FRAME 87"/>
    <property type="match status" value="1"/>
</dbReference>
<evidence type="ECO:0000256" key="2">
    <source>
        <dbReference type="ARBA" id="ARBA00022692"/>
    </source>
</evidence>
<keyword evidence="5 7" id="KW-0472">Membrane</keyword>
<accession>A0A452GWT9</accession>
<keyword evidence="3" id="KW-0732">Signal</keyword>
<protein>
    <submittedName>
        <fullName evidence="8">Uncharacterized protein</fullName>
    </submittedName>
</protein>
<reference evidence="9" key="1">
    <citation type="journal article" date="2017" name="PLoS ONE">
        <title>The Agassiz's desert tortoise genome provides a resource for the conservation of a threatened species.</title>
        <authorList>
            <person name="Tollis M."/>
            <person name="DeNardo D.F."/>
            <person name="Cornelius J.A."/>
            <person name="Dolby G.A."/>
            <person name="Edwards T."/>
            <person name="Henen B.T."/>
            <person name="Karl A.E."/>
            <person name="Murphy R.W."/>
            <person name="Kusumi K."/>
        </authorList>
    </citation>
    <scope>NUCLEOTIDE SEQUENCE [LARGE SCALE GENOMIC DNA]</scope>
</reference>
<dbReference type="PANTHER" id="PTHR31870">
    <property type="entry name" value="SI:DKEY-183I3.9-RELATED"/>
    <property type="match status" value="1"/>
</dbReference>
<comment type="subcellular location">
    <subcellularLocation>
        <location evidence="1">Membrane</location>
        <topology evidence="1">Single-pass type I membrane protein</topology>
    </subcellularLocation>
</comment>
<reference evidence="8" key="3">
    <citation type="submission" date="2025-09" db="UniProtKB">
        <authorList>
            <consortium name="Ensembl"/>
        </authorList>
    </citation>
    <scope>IDENTIFICATION</scope>
</reference>
<proteinExistence type="predicted"/>
<sequence length="195" mass="22087">MRPKFNETPVPALLALTEYENFAKLNATGDTETKQLEGSLSSTVALIIVLIIIFSLIMTSLVTYCFHKWQLRGKKLQKAQEEYQRDHEKSMFQNMSGLKVTANASASSENSQNIILIDILFHFYSVFCFLSLSKHPPQTGFMINLMPFLVLLAFSGLLIYFSSYSHYFSSIKASFHFIPFTVTLQPSLSLLHLGL</sequence>
<feature type="transmembrane region" description="Helical" evidence="7">
    <location>
        <begin position="139"/>
        <end position="161"/>
    </location>
</feature>
<name>A0A452GWT9_9SAUR</name>
<feature type="transmembrane region" description="Helical" evidence="7">
    <location>
        <begin position="44"/>
        <end position="66"/>
    </location>
</feature>
<keyword evidence="6" id="KW-0325">Glycoprotein</keyword>
<dbReference type="AlphaFoldDB" id="A0A452GWT9"/>
<evidence type="ECO:0000256" key="7">
    <source>
        <dbReference type="SAM" id="Phobius"/>
    </source>
</evidence>
<organism evidence="8 9">
    <name type="scientific">Gopherus agassizii</name>
    <name type="common">Agassiz's desert tortoise</name>
    <dbReference type="NCBI Taxonomy" id="38772"/>
    <lineage>
        <taxon>Eukaryota</taxon>
        <taxon>Metazoa</taxon>
        <taxon>Chordata</taxon>
        <taxon>Craniata</taxon>
        <taxon>Vertebrata</taxon>
        <taxon>Euteleostomi</taxon>
        <taxon>Archelosauria</taxon>
        <taxon>Testudinata</taxon>
        <taxon>Testudines</taxon>
        <taxon>Cryptodira</taxon>
        <taxon>Durocryptodira</taxon>
        <taxon>Testudinoidea</taxon>
        <taxon>Testudinidae</taxon>
        <taxon>Gopherus</taxon>
    </lineage>
</organism>
<reference evidence="8" key="2">
    <citation type="submission" date="2025-08" db="UniProtKB">
        <authorList>
            <consortium name="Ensembl"/>
        </authorList>
    </citation>
    <scope>IDENTIFICATION</scope>
</reference>
<evidence type="ECO:0000313" key="9">
    <source>
        <dbReference type="Proteomes" id="UP000291020"/>
    </source>
</evidence>
<dbReference type="InterPro" id="IPR037670">
    <property type="entry name" value="C11orf87"/>
</dbReference>
<keyword evidence="2 7" id="KW-0812">Transmembrane</keyword>
<feature type="transmembrane region" description="Helical" evidence="7">
    <location>
        <begin position="114"/>
        <end position="133"/>
    </location>
</feature>
<evidence type="ECO:0000256" key="4">
    <source>
        <dbReference type="ARBA" id="ARBA00022989"/>
    </source>
</evidence>
<dbReference type="Ensembl" id="ENSGAGT00000007557.1">
    <property type="protein sequence ID" value="ENSGAGP00000006495.1"/>
    <property type="gene ID" value="ENSGAGG00000005256.1"/>
</dbReference>
<dbReference type="Proteomes" id="UP000291020">
    <property type="component" value="Unassembled WGS sequence"/>
</dbReference>
<evidence type="ECO:0000256" key="3">
    <source>
        <dbReference type="ARBA" id="ARBA00022729"/>
    </source>
</evidence>
<evidence type="ECO:0000256" key="5">
    <source>
        <dbReference type="ARBA" id="ARBA00023136"/>
    </source>
</evidence>
<evidence type="ECO:0000313" key="8">
    <source>
        <dbReference type="Ensembl" id="ENSGAGP00000006495.1"/>
    </source>
</evidence>
<evidence type="ECO:0000256" key="1">
    <source>
        <dbReference type="ARBA" id="ARBA00004479"/>
    </source>
</evidence>
<keyword evidence="4 7" id="KW-1133">Transmembrane helix</keyword>
<keyword evidence="9" id="KW-1185">Reference proteome</keyword>
<dbReference type="GO" id="GO:0016020">
    <property type="term" value="C:membrane"/>
    <property type="evidence" value="ECO:0007669"/>
    <property type="project" value="UniProtKB-SubCell"/>
</dbReference>
<evidence type="ECO:0000256" key="6">
    <source>
        <dbReference type="ARBA" id="ARBA00023180"/>
    </source>
</evidence>